<name>A0ABR3H6R3_LOXSC</name>
<dbReference type="Proteomes" id="UP001549920">
    <property type="component" value="Unassembled WGS sequence"/>
</dbReference>
<evidence type="ECO:0000313" key="3">
    <source>
        <dbReference type="Proteomes" id="UP001549920"/>
    </source>
</evidence>
<keyword evidence="3" id="KW-1185">Reference proteome</keyword>
<protein>
    <recommendedName>
        <fullName evidence="1">Endonuclease/exonuclease/phosphatase domain-containing protein</fullName>
    </recommendedName>
</protein>
<dbReference type="SUPFAM" id="SSF56219">
    <property type="entry name" value="DNase I-like"/>
    <property type="match status" value="1"/>
</dbReference>
<feature type="domain" description="Endonuclease/exonuclease/phosphatase" evidence="1">
    <location>
        <begin position="33"/>
        <end position="153"/>
    </location>
</feature>
<dbReference type="InterPro" id="IPR036691">
    <property type="entry name" value="Endo/exonu/phosph_ase_sf"/>
</dbReference>
<dbReference type="EMBL" id="JBEUOH010000025">
    <property type="protein sequence ID" value="KAL0860280.1"/>
    <property type="molecule type" value="Genomic_DNA"/>
</dbReference>
<evidence type="ECO:0000259" key="1">
    <source>
        <dbReference type="Pfam" id="PF14529"/>
    </source>
</evidence>
<reference evidence="2 3" key="1">
    <citation type="submission" date="2024-06" db="EMBL/GenBank/DDBJ databases">
        <title>A chromosome-level genome assembly of beet webworm, Loxostege sticticalis.</title>
        <authorList>
            <person name="Zhang Y."/>
        </authorList>
    </citation>
    <scope>NUCLEOTIDE SEQUENCE [LARGE SCALE GENOMIC DNA]</scope>
    <source>
        <strain evidence="2">AQ026</strain>
        <tissue evidence="2">Whole body</tissue>
    </source>
</reference>
<comment type="caution">
    <text evidence="2">The sequence shown here is derived from an EMBL/GenBank/DDBJ whole genome shotgun (WGS) entry which is preliminary data.</text>
</comment>
<organism evidence="2 3">
    <name type="scientific">Loxostege sticticalis</name>
    <name type="common">Beet webworm moth</name>
    <dbReference type="NCBI Taxonomy" id="481309"/>
    <lineage>
        <taxon>Eukaryota</taxon>
        <taxon>Metazoa</taxon>
        <taxon>Ecdysozoa</taxon>
        <taxon>Arthropoda</taxon>
        <taxon>Hexapoda</taxon>
        <taxon>Insecta</taxon>
        <taxon>Pterygota</taxon>
        <taxon>Neoptera</taxon>
        <taxon>Endopterygota</taxon>
        <taxon>Lepidoptera</taxon>
        <taxon>Glossata</taxon>
        <taxon>Ditrysia</taxon>
        <taxon>Pyraloidea</taxon>
        <taxon>Crambidae</taxon>
        <taxon>Pyraustinae</taxon>
        <taxon>Loxostege</taxon>
    </lineage>
</organism>
<accession>A0ABR3H6R3</accession>
<dbReference type="InterPro" id="IPR005135">
    <property type="entry name" value="Endo/exonuclease/phosphatase"/>
</dbReference>
<sequence length="443" mass="51777">MWRKSLFTSVSVVQCNSVRLAAIKTIVNDRTALFITVYMPCDSWDNLTEFTSCLSEINAIIECNNVDSVFVLGDFNAHPGELFFKEVFNFCCEQMWDFADYDYLKNYDTFTYVSDINGSHRWLDHCITTKSATKSIVNIKVLYDIFWSDHFPLEITIDMGKLSYKVQECYFKSDKAIWGSRNQSQIDKYFEICNDKLRCMDFPEEFRSCANRHCSSLEHKLIIDKMYNSIVCTLREAAIVTHEHRECRNKYVVGWNKYVKPFHSDARTCFRMWVLYGKPKIGIYYEKMKETRKLFKSKIKWCQDNEQKIKMQILATHIKTKDFSKFWKQTNKFNPRPSVPASVDGESDAGKVANIFKNHFKYTTEQSMLMGLPRFCSASAMFAEARIDSFAVIMRKRVASVWRRIRDSSNSLLAAIASRYCCPILRHWNSVHIGSRPALVNVK</sequence>
<evidence type="ECO:0000313" key="2">
    <source>
        <dbReference type="EMBL" id="KAL0860280.1"/>
    </source>
</evidence>
<dbReference type="Gene3D" id="3.60.10.10">
    <property type="entry name" value="Endonuclease/exonuclease/phosphatase"/>
    <property type="match status" value="1"/>
</dbReference>
<proteinExistence type="predicted"/>
<dbReference type="Pfam" id="PF14529">
    <property type="entry name" value="Exo_endo_phos_2"/>
    <property type="match status" value="1"/>
</dbReference>
<gene>
    <name evidence="2" type="ORF">ABMA27_009698</name>
</gene>